<feature type="region of interest" description="Disordered" evidence="4">
    <location>
        <begin position="347"/>
        <end position="382"/>
    </location>
</feature>
<dbReference type="EMBL" id="JAAAIP010000679">
    <property type="protein sequence ID" value="KAG0313716.1"/>
    <property type="molecule type" value="Genomic_DNA"/>
</dbReference>
<keyword evidence="3" id="KW-0862">Zinc</keyword>
<keyword evidence="1" id="KW-0479">Metal-binding</keyword>
<proteinExistence type="predicted"/>
<dbReference type="InterPro" id="IPR011016">
    <property type="entry name" value="Znf_RING-CH"/>
</dbReference>
<feature type="compositionally biased region" description="Basic and acidic residues" evidence="4">
    <location>
        <begin position="196"/>
        <end position="207"/>
    </location>
</feature>
<keyword evidence="5" id="KW-0812">Transmembrane</keyword>
<evidence type="ECO:0000256" key="3">
    <source>
        <dbReference type="ARBA" id="ARBA00022833"/>
    </source>
</evidence>
<evidence type="ECO:0000256" key="1">
    <source>
        <dbReference type="ARBA" id="ARBA00022723"/>
    </source>
</evidence>
<name>A0A9P6R6T7_9FUNG</name>
<dbReference type="PANTHER" id="PTHR46347:SF1">
    <property type="entry name" value="RING_FYVE_PHD ZINC FINGER SUPERFAMILY PROTEIN"/>
    <property type="match status" value="1"/>
</dbReference>
<dbReference type="CDD" id="cd16495">
    <property type="entry name" value="RING_CH-C4HC3_MARCH"/>
    <property type="match status" value="1"/>
</dbReference>
<dbReference type="Proteomes" id="UP000738325">
    <property type="component" value="Unassembled WGS sequence"/>
</dbReference>
<dbReference type="SMART" id="SM00744">
    <property type="entry name" value="RINGv"/>
    <property type="match status" value="1"/>
</dbReference>
<feature type="transmembrane region" description="Helical" evidence="5">
    <location>
        <begin position="635"/>
        <end position="658"/>
    </location>
</feature>
<keyword evidence="8" id="KW-1185">Reference proteome</keyword>
<dbReference type="Pfam" id="PF12906">
    <property type="entry name" value="RINGv"/>
    <property type="match status" value="1"/>
</dbReference>
<evidence type="ECO:0000256" key="5">
    <source>
        <dbReference type="SAM" id="Phobius"/>
    </source>
</evidence>
<feature type="compositionally biased region" description="Low complexity" evidence="4">
    <location>
        <begin position="143"/>
        <end position="152"/>
    </location>
</feature>
<reference evidence="7" key="1">
    <citation type="journal article" date="2020" name="Fungal Divers.">
        <title>Resolving the Mortierellaceae phylogeny through synthesis of multi-gene phylogenetics and phylogenomics.</title>
        <authorList>
            <person name="Vandepol N."/>
            <person name="Liber J."/>
            <person name="Desiro A."/>
            <person name="Na H."/>
            <person name="Kennedy M."/>
            <person name="Barry K."/>
            <person name="Grigoriev I.V."/>
            <person name="Miller A.N."/>
            <person name="O'Donnell K."/>
            <person name="Stajich J.E."/>
            <person name="Bonito G."/>
        </authorList>
    </citation>
    <scope>NUCLEOTIDE SEQUENCE</scope>
    <source>
        <strain evidence="7">REB-010B</strain>
    </source>
</reference>
<dbReference type="Gene3D" id="3.30.40.10">
    <property type="entry name" value="Zinc/RING finger domain, C3HC4 (zinc finger)"/>
    <property type="match status" value="1"/>
</dbReference>
<dbReference type="OrthoDB" id="264354at2759"/>
<evidence type="ECO:0000313" key="8">
    <source>
        <dbReference type="Proteomes" id="UP000738325"/>
    </source>
</evidence>
<feature type="transmembrane region" description="Helical" evidence="5">
    <location>
        <begin position="502"/>
        <end position="526"/>
    </location>
</feature>
<keyword evidence="5" id="KW-1133">Transmembrane helix</keyword>
<feature type="compositionally biased region" description="Low complexity" evidence="4">
    <location>
        <begin position="167"/>
        <end position="181"/>
    </location>
</feature>
<evidence type="ECO:0000313" key="7">
    <source>
        <dbReference type="EMBL" id="KAG0313716.1"/>
    </source>
</evidence>
<keyword evidence="2" id="KW-0863">Zinc-finger</keyword>
<accession>A0A9P6R6T7</accession>
<feature type="compositionally biased region" description="Basic and acidic residues" evidence="4">
    <location>
        <begin position="373"/>
        <end position="382"/>
    </location>
</feature>
<dbReference type="PANTHER" id="PTHR46347">
    <property type="entry name" value="RING/FYVE/PHD ZINC FINGER SUPERFAMILY PROTEIN"/>
    <property type="match status" value="1"/>
</dbReference>
<feature type="region of interest" description="Disordered" evidence="4">
    <location>
        <begin position="249"/>
        <end position="290"/>
    </location>
</feature>
<feature type="compositionally biased region" description="Low complexity" evidence="4">
    <location>
        <begin position="7"/>
        <end position="16"/>
    </location>
</feature>
<feature type="domain" description="RING-CH-type" evidence="6">
    <location>
        <begin position="427"/>
        <end position="495"/>
    </location>
</feature>
<comment type="caution">
    <text evidence="7">The sequence shown here is derived from an EMBL/GenBank/DDBJ whole genome shotgun (WGS) entry which is preliminary data.</text>
</comment>
<evidence type="ECO:0000256" key="4">
    <source>
        <dbReference type="SAM" id="MobiDB-lite"/>
    </source>
</evidence>
<sequence length="680" mass="73606">MSDRHAATSPHTAAATQDEDVLEHDDYDQLDDEDWLDMDASHSKATPVRQPTVVSADDHRVPSLASNSLTDMNKMAGDASFHATAPASEASAAPSSSVTASTGPTITAARRPTTVPATTVPFSLTVSTDDTPGLQAQGHGPGSTSPSSSSDSEFFVLNPSAEQSRKSSLSGPSGLSSLTPSYATLSAAHHSQIQHGVEHRVQDHDNDNDYDQDQDQDQELYDQQTLAAATSPSFSDFVRIGSEQGEDFSGLESVSVRSSNNETPSSASSEGRVAVEEREHGEDDDATVPIQHSSIGSGELEDHSIVDGTEAAVSAHERAASTLVIPTPLSPPTVTPATKRTVYRTTVEDATSSSEDEGRRRIAQVSGMRRRGAREQPHDREDIRQSFFTTAKATSSMPGAFNVGLDAEIPRYGGSPAEAAAPAAVNDPPVDERQCRICLGGADEEDTLGRLISPCLCKGSMKYVHVECLNAWRAKSPKKESHYKCDTCKYSFSFRRTSFARYLAHPLTVFALTIIVFVVSVFLAGFAMKLLLYFLMDEPQELFYPADLDEYSEDELLQLRKSMLILRTPESLRAVFRIDKTHMVFGSFFVSIIGFVQLLLSTLWMGGGGGVFRIGGFGLGGGRRRGAGGERQREAGVGGVLMVVILVFGLFKSVYMSYQFVHRQSRRVLAKAEMMVLEVQ</sequence>
<organism evidence="7 8">
    <name type="scientific">Dissophora globulifera</name>
    <dbReference type="NCBI Taxonomy" id="979702"/>
    <lineage>
        <taxon>Eukaryota</taxon>
        <taxon>Fungi</taxon>
        <taxon>Fungi incertae sedis</taxon>
        <taxon>Mucoromycota</taxon>
        <taxon>Mortierellomycotina</taxon>
        <taxon>Mortierellomycetes</taxon>
        <taxon>Mortierellales</taxon>
        <taxon>Mortierellaceae</taxon>
        <taxon>Dissophora</taxon>
    </lineage>
</organism>
<dbReference type="AlphaFoldDB" id="A0A9P6R6T7"/>
<keyword evidence="5" id="KW-0472">Membrane</keyword>
<feature type="region of interest" description="Disordered" evidence="4">
    <location>
        <begin position="1"/>
        <end position="216"/>
    </location>
</feature>
<dbReference type="GO" id="GO:0008270">
    <property type="term" value="F:zinc ion binding"/>
    <property type="evidence" value="ECO:0007669"/>
    <property type="project" value="UniProtKB-KW"/>
</dbReference>
<evidence type="ECO:0000259" key="6">
    <source>
        <dbReference type="PROSITE" id="PS51292"/>
    </source>
</evidence>
<dbReference type="InterPro" id="IPR013083">
    <property type="entry name" value="Znf_RING/FYVE/PHD"/>
</dbReference>
<feature type="transmembrane region" description="Helical" evidence="5">
    <location>
        <begin position="583"/>
        <end position="605"/>
    </location>
</feature>
<gene>
    <name evidence="7" type="ORF">BGZ99_008615</name>
</gene>
<protein>
    <recommendedName>
        <fullName evidence="6">RING-CH-type domain-containing protein</fullName>
    </recommendedName>
</protein>
<feature type="compositionally biased region" description="Low complexity" evidence="4">
    <location>
        <begin position="83"/>
        <end position="121"/>
    </location>
</feature>
<feature type="compositionally biased region" description="Acidic residues" evidence="4">
    <location>
        <begin position="17"/>
        <end position="37"/>
    </location>
</feature>
<evidence type="ECO:0000256" key="2">
    <source>
        <dbReference type="ARBA" id="ARBA00022771"/>
    </source>
</evidence>
<feature type="compositionally biased region" description="Low complexity" evidence="4">
    <location>
        <begin position="258"/>
        <end position="270"/>
    </location>
</feature>
<dbReference type="PROSITE" id="PS51292">
    <property type="entry name" value="ZF_RING_CH"/>
    <property type="match status" value="1"/>
</dbReference>
<dbReference type="SUPFAM" id="SSF57850">
    <property type="entry name" value="RING/U-box"/>
    <property type="match status" value="1"/>
</dbReference>